<proteinExistence type="inferred from homology"/>
<accession>E1Z642</accession>
<dbReference type="EMBL" id="GL433837">
    <property type="protein sequence ID" value="EFN58582.1"/>
    <property type="molecule type" value="Genomic_DNA"/>
</dbReference>
<keyword evidence="4" id="KW-1001">Plastid inner membrane</keyword>
<evidence type="ECO:0000256" key="2">
    <source>
        <dbReference type="ARBA" id="ARBA00009596"/>
    </source>
</evidence>
<keyword evidence="7" id="KW-0150">Chloroplast</keyword>
<keyword evidence="7" id="KW-0934">Plastid</keyword>
<evidence type="ECO:0000256" key="3">
    <source>
        <dbReference type="ARBA" id="ARBA00022692"/>
    </source>
</evidence>
<feature type="transmembrane region" description="Helical" evidence="7">
    <location>
        <begin position="178"/>
        <end position="199"/>
    </location>
</feature>
<dbReference type="GeneID" id="17358092"/>
<keyword evidence="10" id="KW-1185">Reference proteome</keyword>
<dbReference type="STRING" id="554065.E1Z642"/>
<dbReference type="OrthoDB" id="602284at2759"/>
<dbReference type="InterPro" id="IPR005691">
    <property type="entry name" value="Tic20"/>
</dbReference>
<feature type="transmembrane region" description="Helical" evidence="7">
    <location>
        <begin position="109"/>
        <end position="129"/>
    </location>
</feature>
<evidence type="ECO:0000256" key="1">
    <source>
        <dbReference type="ARBA" id="ARBA00004478"/>
    </source>
</evidence>
<dbReference type="AlphaFoldDB" id="E1Z642"/>
<sequence length="256" mass="28310">MNLAAAAQRGLGRPMAARSTSAAAAASPQQPARVLVSACRPASAVQAPRLASVSHITGSSSLLAGGSGQRQQRRGTRRQQLGVAARARDPDALEDSEDPEAANKDPPSLFWRCFSAMCYLVPWIDSISLGGAMYGKFRNLLYIYFAPGPLALIYFGSQFAPLIIFFVMFLSIVKNNKLHHFAIMLDIVVMLFHILRAYLPSELKWSVIGQYFDMFGWTCCMGTVLYAVFWTVRGYYCDIPFVSESVYHQVQLSEYA</sequence>
<dbReference type="Pfam" id="PF16166">
    <property type="entry name" value="TIC20"/>
    <property type="match status" value="1"/>
</dbReference>
<evidence type="ECO:0000313" key="9">
    <source>
        <dbReference type="EMBL" id="EFN58582.1"/>
    </source>
</evidence>
<feature type="region of interest" description="Disordered" evidence="8">
    <location>
        <begin position="61"/>
        <end position="103"/>
    </location>
</feature>
<dbReference type="eggNOG" id="ENOG502QT65">
    <property type="taxonomic scope" value="Eukaryota"/>
</dbReference>
<name>E1Z642_CHLVA</name>
<feature type="compositionally biased region" description="Low complexity" evidence="8">
    <location>
        <begin position="13"/>
        <end position="27"/>
    </location>
</feature>
<evidence type="ECO:0000256" key="8">
    <source>
        <dbReference type="SAM" id="MobiDB-lite"/>
    </source>
</evidence>
<keyword evidence="6 7" id="KW-0472">Membrane</keyword>
<comment type="similarity">
    <text evidence="2 7">Belongs to the Tic20 family.</text>
</comment>
<comment type="function">
    <text evidence="7">Involved in protein precursor import into chloroplasts.</text>
</comment>
<dbReference type="OMA" id="VPWIDSI"/>
<reference evidence="9 10" key="1">
    <citation type="journal article" date="2010" name="Plant Cell">
        <title>The Chlorella variabilis NC64A genome reveals adaptation to photosymbiosis, coevolution with viruses, and cryptic sex.</title>
        <authorList>
            <person name="Blanc G."/>
            <person name="Duncan G."/>
            <person name="Agarkova I."/>
            <person name="Borodovsky M."/>
            <person name="Gurnon J."/>
            <person name="Kuo A."/>
            <person name="Lindquist E."/>
            <person name="Lucas S."/>
            <person name="Pangilinan J."/>
            <person name="Polle J."/>
            <person name="Salamov A."/>
            <person name="Terry A."/>
            <person name="Yamada T."/>
            <person name="Dunigan D.D."/>
            <person name="Grigoriev I.V."/>
            <person name="Claverie J.M."/>
            <person name="Van Etten J.L."/>
        </authorList>
    </citation>
    <scope>NUCLEOTIDE SEQUENCE [LARGE SCALE GENOMIC DNA]</scope>
    <source>
        <strain evidence="9 10">NC64A</strain>
    </source>
</reference>
<evidence type="ECO:0000313" key="10">
    <source>
        <dbReference type="Proteomes" id="UP000008141"/>
    </source>
</evidence>
<dbReference type="GO" id="GO:0009706">
    <property type="term" value="C:chloroplast inner membrane"/>
    <property type="evidence" value="ECO:0007669"/>
    <property type="project" value="UniProtKB-SubCell"/>
</dbReference>
<dbReference type="RefSeq" id="XP_005850684.1">
    <property type="nucleotide sequence ID" value="XM_005850622.1"/>
</dbReference>
<keyword evidence="3 7" id="KW-0812">Transmembrane</keyword>
<feature type="transmembrane region" description="Helical" evidence="7">
    <location>
        <begin position="211"/>
        <end position="232"/>
    </location>
</feature>
<evidence type="ECO:0000256" key="7">
    <source>
        <dbReference type="RuleBase" id="RU367003"/>
    </source>
</evidence>
<comment type="subcellular location">
    <subcellularLocation>
        <location evidence="1">Plastid</location>
        <location evidence="1">Chloroplast inner membrane</location>
        <topology evidence="1">Multi-pass membrane protein</topology>
    </subcellularLocation>
    <subcellularLocation>
        <location evidence="7">Plastid</location>
        <location evidence="7">Chloroplast membrane</location>
        <topology evidence="7">Multi-pass membrane protein</topology>
    </subcellularLocation>
</comment>
<feature type="region of interest" description="Disordered" evidence="8">
    <location>
        <begin position="1"/>
        <end position="27"/>
    </location>
</feature>
<organism evidence="10">
    <name type="scientific">Chlorella variabilis</name>
    <name type="common">Green alga</name>
    <dbReference type="NCBI Taxonomy" id="554065"/>
    <lineage>
        <taxon>Eukaryota</taxon>
        <taxon>Viridiplantae</taxon>
        <taxon>Chlorophyta</taxon>
        <taxon>core chlorophytes</taxon>
        <taxon>Trebouxiophyceae</taxon>
        <taxon>Chlorellales</taxon>
        <taxon>Chlorellaceae</taxon>
        <taxon>Chlorella clade</taxon>
        <taxon>Chlorella</taxon>
    </lineage>
</organism>
<evidence type="ECO:0000256" key="5">
    <source>
        <dbReference type="ARBA" id="ARBA00022989"/>
    </source>
</evidence>
<dbReference type="KEGG" id="cvr:CHLNCDRAFT_140749"/>
<protein>
    <recommendedName>
        <fullName evidence="7">Protein TIC 20</fullName>
    </recommendedName>
</protein>
<dbReference type="InParanoid" id="E1Z642"/>
<dbReference type="PANTHER" id="PTHR33510:SF9">
    <property type="entry name" value="HIT-TYPE ZINC FINGER FAMILY PROTEIN-RELATED"/>
    <property type="match status" value="1"/>
</dbReference>
<dbReference type="Proteomes" id="UP000008141">
    <property type="component" value="Unassembled WGS sequence"/>
</dbReference>
<keyword evidence="5 7" id="KW-1133">Transmembrane helix</keyword>
<dbReference type="FunCoup" id="E1Z642">
    <property type="interactions" value="362"/>
</dbReference>
<dbReference type="PANTHER" id="PTHR33510">
    <property type="entry name" value="PROTEIN TIC 20-II, CHLOROPLASTIC"/>
    <property type="match status" value="1"/>
</dbReference>
<evidence type="ECO:0000256" key="6">
    <source>
        <dbReference type="ARBA" id="ARBA00023136"/>
    </source>
</evidence>
<evidence type="ECO:0000256" key="4">
    <source>
        <dbReference type="ARBA" id="ARBA00022780"/>
    </source>
</evidence>
<gene>
    <name evidence="9" type="ORF">CHLNCDRAFT_140749</name>
</gene>
<feature type="transmembrane region" description="Helical" evidence="7">
    <location>
        <begin position="141"/>
        <end position="172"/>
    </location>
</feature>